<dbReference type="AlphaFoldDB" id="A0A2V2YS46"/>
<organism evidence="2 3">
    <name type="scientific">Paenibacillus cellulosilyticus</name>
    <dbReference type="NCBI Taxonomy" id="375489"/>
    <lineage>
        <taxon>Bacteria</taxon>
        <taxon>Bacillati</taxon>
        <taxon>Bacillota</taxon>
        <taxon>Bacilli</taxon>
        <taxon>Bacillales</taxon>
        <taxon>Paenibacillaceae</taxon>
        <taxon>Paenibacillus</taxon>
    </lineage>
</organism>
<sequence>MRDLNRISIITDALNECWTSFPDLRFGQLIELIFRERWSDFWLLEDDACLETIRKFREENKVRYIASNDSHSNPPNSAADPRPNNKPFYIDPNCPKCGTALVLNDFVEKSRTEEEIWHDEFTCPKCRDGIYMDWPESHRQAIEED</sequence>
<feature type="compositionally biased region" description="Polar residues" evidence="1">
    <location>
        <begin position="67"/>
        <end position="76"/>
    </location>
</feature>
<keyword evidence="3" id="KW-1185">Reference proteome</keyword>
<dbReference type="EMBL" id="QGTQ01000021">
    <property type="protein sequence ID" value="PWV97402.1"/>
    <property type="molecule type" value="Genomic_DNA"/>
</dbReference>
<evidence type="ECO:0000313" key="3">
    <source>
        <dbReference type="Proteomes" id="UP000246635"/>
    </source>
</evidence>
<name>A0A2V2YS46_9BACL</name>
<evidence type="ECO:0000256" key="1">
    <source>
        <dbReference type="SAM" id="MobiDB-lite"/>
    </source>
</evidence>
<accession>A0A2V2YS46</accession>
<dbReference type="RefSeq" id="WP_110045923.1">
    <property type="nucleotide sequence ID" value="NZ_CP054613.1"/>
</dbReference>
<reference evidence="2 3" key="1">
    <citation type="submission" date="2018-05" db="EMBL/GenBank/DDBJ databases">
        <title>Genomic Encyclopedia of Type Strains, Phase III (KMG-III): the genomes of soil and plant-associated and newly described type strains.</title>
        <authorList>
            <person name="Whitman W."/>
        </authorList>
    </citation>
    <scope>NUCLEOTIDE SEQUENCE [LARGE SCALE GENOMIC DNA]</scope>
    <source>
        <strain evidence="2 3">CECT 5696</strain>
    </source>
</reference>
<gene>
    <name evidence="2" type="ORF">DFQ01_12145</name>
</gene>
<comment type="caution">
    <text evidence="2">The sequence shown here is derived from an EMBL/GenBank/DDBJ whole genome shotgun (WGS) entry which is preliminary data.</text>
</comment>
<protein>
    <submittedName>
        <fullName evidence="2">Uncharacterized protein</fullName>
    </submittedName>
</protein>
<feature type="region of interest" description="Disordered" evidence="1">
    <location>
        <begin position="67"/>
        <end position="87"/>
    </location>
</feature>
<proteinExistence type="predicted"/>
<dbReference type="OrthoDB" id="1810766at2"/>
<dbReference type="Proteomes" id="UP000246635">
    <property type="component" value="Unassembled WGS sequence"/>
</dbReference>
<evidence type="ECO:0000313" key="2">
    <source>
        <dbReference type="EMBL" id="PWV97402.1"/>
    </source>
</evidence>